<evidence type="ECO:0000256" key="2">
    <source>
        <dbReference type="ARBA" id="ARBA00022638"/>
    </source>
</evidence>
<evidence type="ECO:0000313" key="3">
    <source>
        <dbReference type="EMBL" id="NIA70945.1"/>
    </source>
</evidence>
<dbReference type="InterPro" id="IPR023346">
    <property type="entry name" value="Lysozyme-like_dom_sf"/>
</dbReference>
<dbReference type="AlphaFoldDB" id="A0A967F0W4"/>
<gene>
    <name evidence="3" type="ORF">HBA54_20295</name>
</gene>
<evidence type="ECO:0000313" key="4">
    <source>
        <dbReference type="Proteomes" id="UP000761264"/>
    </source>
</evidence>
<dbReference type="InterPro" id="IPR023347">
    <property type="entry name" value="Lysozyme_dom_sf"/>
</dbReference>
<sequence length="268" mass="29189">MAIVPQIVQGSYDAALFDFIAKSEGFVARVYSDHRGIPTLGLGYALLVDAPGWPKRQGLGDDLSAIGVTLSEADEALLDSLSRALAGGAVDEAKALVAPWKPGEDPAAGNAFSFLITREQGRALFERIRPDYEGILTQRLGRPLLQALAGSQELMVLFSLTYNSPALIGPGLTAALREGARERAWYEIRFGSNRERHRGLQNRRDHEAEMFGALNAQPTAAEQLAFLQLIDTRRDKITRYLGQVGLERDGIETVLAGLEDSARTTRLA</sequence>
<keyword evidence="1" id="KW-0929">Antimicrobial</keyword>
<keyword evidence="2" id="KW-0081">Bacteriolytic enzyme</keyword>
<accession>A0A967F0W4</accession>
<dbReference type="RefSeq" id="WP_167228065.1">
    <property type="nucleotide sequence ID" value="NZ_JAAQPH010000017.1"/>
</dbReference>
<evidence type="ECO:0000256" key="1">
    <source>
        <dbReference type="ARBA" id="ARBA00022529"/>
    </source>
</evidence>
<keyword evidence="4" id="KW-1185">Reference proteome</keyword>
<comment type="caution">
    <text evidence="3">The sequence shown here is derived from an EMBL/GenBank/DDBJ whole genome shotgun (WGS) entry which is preliminary data.</text>
</comment>
<proteinExistence type="predicted"/>
<organism evidence="3 4">
    <name type="scientific">Pelagibius litoralis</name>
    <dbReference type="NCBI Taxonomy" id="374515"/>
    <lineage>
        <taxon>Bacteria</taxon>
        <taxon>Pseudomonadati</taxon>
        <taxon>Pseudomonadota</taxon>
        <taxon>Alphaproteobacteria</taxon>
        <taxon>Rhodospirillales</taxon>
        <taxon>Rhodovibrionaceae</taxon>
        <taxon>Pelagibius</taxon>
    </lineage>
</organism>
<dbReference type="GO" id="GO:0031640">
    <property type="term" value="P:killing of cells of another organism"/>
    <property type="evidence" value="ECO:0007669"/>
    <property type="project" value="UniProtKB-KW"/>
</dbReference>
<dbReference type="SUPFAM" id="SSF53955">
    <property type="entry name" value="Lysozyme-like"/>
    <property type="match status" value="1"/>
</dbReference>
<dbReference type="Proteomes" id="UP000761264">
    <property type="component" value="Unassembled WGS sequence"/>
</dbReference>
<protein>
    <submittedName>
        <fullName evidence="3">Lysozyme</fullName>
    </submittedName>
</protein>
<reference evidence="3" key="1">
    <citation type="submission" date="2020-03" db="EMBL/GenBank/DDBJ databases">
        <title>Genome of Pelagibius litoralis DSM 21314T.</title>
        <authorList>
            <person name="Wang G."/>
        </authorList>
    </citation>
    <scope>NUCLEOTIDE SEQUENCE</scope>
    <source>
        <strain evidence="3">DSM 21314</strain>
    </source>
</reference>
<dbReference type="GO" id="GO:0042742">
    <property type="term" value="P:defense response to bacterium"/>
    <property type="evidence" value="ECO:0007669"/>
    <property type="project" value="UniProtKB-KW"/>
</dbReference>
<dbReference type="GO" id="GO:0003796">
    <property type="term" value="F:lysozyme activity"/>
    <property type="evidence" value="ECO:0007669"/>
    <property type="project" value="InterPro"/>
</dbReference>
<dbReference type="EMBL" id="JAAQPH010000017">
    <property type="protein sequence ID" value="NIA70945.1"/>
    <property type="molecule type" value="Genomic_DNA"/>
</dbReference>
<dbReference type="Gene3D" id="1.10.530.40">
    <property type="match status" value="1"/>
</dbReference>
<name>A0A967F0W4_9PROT</name>